<proteinExistence type="predicted"/>
<protein>
    <submittedName>
        <fullName evidence="1">Gamma-glutamyltransferase</fullName>
    </submittedName>
</protein>
<dbReference type="Proteomes" id="UP000249633">
    <property type="component" value="Unassembled WGS sequence"/>
</dbReference>
<dbReference type="InterPro" id="IPR029055">
    <property type="entry name" value="Ntn_hydrolases_N"/>
</dbReference>
<dbReference type="AlphaFoldDB" id="A0A2W5DDF7"/>
<evidence type="ECO:0000313" key="1">
    <source>
        <dbReference type="EMBL" id="PZP27794.1"/>
    </source>
</evidence>
<dbReference type="EMBL" id="QFOD01000027">
    <property type="protein sequence ID" value="PZP27794.1"/>
    <property type="molecule type" value="Genomic_DNA"/>
</dbReference>
<sequence>MSTAPSFDWSAGYPSRRSPLFARNVVSTSHPLAAQAGLQVMRAGGNAIDAAIAAAACMTLVEPCSNGLGSDAFCILWDGQQLHGLNASGPAPAAWTPEFFQGRMPVRGWNTVTVPGAVGAWAALSERFGRLPFGDLMQPAIEIAERGYAAPPIVQGKWMQAAALEELTRQPGFARAFLPQGRVPRVGELFRFAEAARSLRLIAETRGEAFYRGEIAAALARFARDTGGALTEADLAAYRPEWVTPLAKDYAGHTLHEIPPNGQGIAAQMALGLLEHWDIAAHAVDGPEAQHLMIEAMKLAFADVYRYVAEPGAMPVSAAQLLDPAYLAARARLIDPRRAQVFGAGNPIKGGTIYLTAADEEGRMVSFIQSNYMGFGSGLVLPGYGVSLQNRGHCFTLEAGHPNQVAPGKRPFHTIIPAFLTAPTSPAAPAPKALQDRGAAPPWGGPAEAPTTLTPTLVPVMSFGVMGGNMQPQGHLQTLVRMLSYGQNPQAACDAPRWRFNQGLSINVEPHMPAATLAALAGLGHQIGDIHDSYQDFGAGQFIWRLGNPAVEGYVAASDPRRDGAAAGW</sequence>
<dbReference type="Gene3D" id="1.10.246.130">
    <property type="match status" value="1"/>
</dbReference>
<dbReference type="PANTHER" id="PTHR43881:SF1">
    <property type="entry name" value="GAMMA-GLUTAMYLTRANSPEPTIDASE (AFU_ORTHOLOGUE AFUA_4G13580)"/>
    <property type="match status" value="1"/>
</dbReference>
<comment type="caution">
    <text evidence="1">The sequence shown here is derived from an EMBL/GenBank/DDBJ whole genome shotgun (WGS) entry which is preliminary data.</text>
</comment>
<accession>A0A2W5DDF7</accession>
<dbReference type="InterPro" id="IPR043137">
    <property type="entry name" value="GGT_ssub_C"/>
</dbReference>
<dbReference type="SUPFAM" id="SSF56235">
    <property type="entry name" value="N-terminal nucleophile aminohydrolases (Ntn hydrolases)"/>
    <property type="match status" value="1"/>
</dbReference>
<organism evidence="1 2">
    <name type="scientific">Roseateles depolymerans</name>
    <dbReference type="NCBI Taxonomy" id="76731"/>
    <lineage>
        <taxon>Bacteria</taxon>
        <taxon>Pseudomonadati</taxon>
        <taxon>Pseudomonadota</taxon>
        <taxon>Betaproteobacteria</taxon>
        <taxon>Burkholderiales</taxon>
        <taxon>Sphaerotilaceae</taxon>
        <taxon>Roseateles</taxon>
    </lineage>
</organism>
<dbReference type="Pfam" id="PF01019">
    <property type="entry name" value="G_glu_transpept"/>
    <property type="match status" value="2"/>
</dbReference>
<evidence type="ECO:0000313" key="2">
    <source>
        <dbReference type="Proteomes" id="UP000249633"/>
    </source>
</evidence>
<dbReference type="PRINTS" id="PR01210">
    <property type="entry name" value="GGTRANSPTASE"/>
</dbReference>
<dbReference type="InterPro" id="IPR043138">
    <property type="entry name" value="GGT_lsub"/>
</dbReference>
<reference evidence="1 2" key="1">
    <citation type="submission" date="2017-08" db="EMBL/GenBank/DDBJ databases">
        <title>Infants hospitalized years apart are colonized by the same room-sourced microbial strains.</title>
        <authorList>
            <person name="Brooks B."/>
            <person name="Olm M.R."/>
            <person name="Firek B.A."/>
            <person name="Baker R."/>
            <person name="Thomas B.C."/>
            <person name="Morowitz M.J."/>
            <person name="Banfield J.F."/>
        </authorList>
    </citation>
    <scope>NUCLEOTIDE SEQUENCE [LARGE SCALE GENOMIC DNA]</scope>
    <source>
        <strain evidence="1">S2_012_000_R2_81</strain>
    </source>
</reference>
<keyword evidence="1" id="KW-0808">Transferase</keyword>
<dbReference type="PANTHER" id="PTHR43881">
    <property type="entry name" value="GAMMA-GLUTAMYLTRANSPEPTIDASE (AFU_ORTHOLOGUE AFUA_4G13580)"/>
    <property type="match status" value="1"/>
</dbReference>
<dbReference type="InterPro" id="IPR052896">
    <property type="entry name" value="GGT-like_enzyme"/>
</dbReference>
<dbReference type="GO" id="GO:0016740">
    <property type="term" value="F:transferase activity"/>
    <property type="evidence" value="ECO:0007669"/>
    <property type="project" value="UniProtKB-KW"/>
</dbReference>
<gene>
    <name evidence="1" type="ORF">DI603_20940</name>
</gene>
<dbReference type="Gene3D" id="3.60.20.40">
    <property type="match status" value="1"/>
</dbReference>
<name>A0A2W5DDF7_9BURK</name>